<dbReference type="EMBL" id="LECT01000003">
    <property type="protein sequence ID" value="KLU07736.1"/>
    <property type="molecule type" value="Genomic_DNA"/>
</dbReference>
<name>A0A0J1BMI7_RHOIS</name>
<keyword evidence="2" id="KW-1185">Reference proteome</keyword>
<comment type="caution">
    <text evidence="1">The sequence shown here is derived from an EMBL/GenBank/DDBJ whole genome shotgun (WGS) entry which is preliminary data.</text>
</comment>
<evidence type="ECO:0000313" key="1">
    <source>
        <dbReference type="EMBL" id="KLU07736.1"/>
    </source>
</evidence>
<protein>
    <submittedName>
        <fullName evidence="1">Uncharacterized protein</fullName>
    </submittedName>
</protein>
<dbReference type="STRING" id="595434.RISK_000253"/>
<dbReference type="AlphaFoldDB" id="A0A0J1BMI7"/>
<dbReference type="PATRIC" id="fig|595434.4.peg.240"/>
<reference evidence="1" key="1">
    <citation type="submission" date="2015-05" db="EMBL/GenBank/DDBJ databases">
        <title>Permanent draft genome of Rhodopirellula islandicus K833.</title>
        <authorList>
            <person name="Kizina J."/>
            <person name="Richter M."/>
            <person name="Glockner F.O."/>
            <person name="Harder J."/>
        </authorList>
    </citation>
    <scope>NUCLEOTIDE SEQUENCE [LARGE SCALE GENOMIC DNA]</scope>
    <source>
        <strain evidence="1">K833</strain>
    </source>
</reference>
<accession>A0A0J1BMI7</accession>
<dbReference type="Proteomes" id="UP000036367">
    <property type="component" value="Unassembled WGS sequence"/>
</dbReference>
<evidence type="ECO:0000313" key="2">
    <source>
        <dbReference type="Proteomes" id="UP000036367"/>
    </source>
</evidence>
<gene>
    <name evidence="1" type="ORF">RISK_000253</name>
</gene>
<proteinExistence type="predicted"/>
<sequence>MNNVNDRNIDCSVDRGYGVKRLATQTILAFERFIPFDLCLIR</sequence>
<organism evidence="1 2">
    <name type="scientific">Rhodopirellula islandica</name>
    <dbReference type="NCBI Taxonomy" id="595434"/>
    <lineage>
        <taxon>Bacteria</taxon>
        <taxon>Pseudomonadati</taxon>
        <taxon>Planctomycetota</taxon>
        <taxon>Planctomycetia</taxon>
        <taxon>Pirellulales</taxon>
        <taxon>Pirellulaceae</taxon>
        <taxon>Rhodopirellula</taxon>
    </lineage>
</organism>